<feature type="transmembrane region" description="Helical" evidence="5">
    <location>
        <begin position="34"/>
        <end position="54"/>
    </location>
</feature>
<keyword evidence="3 5" id="KW-1133">Transmembrane helix</keyword>
<reference evidence="7 8" key="1">
    <citation type="submission" date="2024-09" db="EMBL/GenBank/DDBJ databases">
        <authorList>
            <person name="Sun Q."/>
            <person name="Mori K."/>
        </authorList>
    </citation>
    <scope>NUCLEOTIDE SEQUENCE [LARGE SCALE GENOMIC DNA]</scope>
    <source>
        <strain evidence="7 8">CGMCC 1.15906</strain>
    </source>
</reference>
<feature type="transmembrane region" description="Helical" evidence="5">
    <location>
        <begin position="255"/>
        <end position="273"/>
    </location>
</feature>
<protein>
    <submittedName>
        <fullName evidence="7">Calcium:proton antiporter</fullName>
    </submittedName>
</protein>
<feature type="transmembrane region" description="Helical" evidence="5">
    <location>
        <begin position="135"/>
        <end position="155"/>
    </location>
</feature>
<dbReference type="Pfam" id="PF01699">
    <property type="entry name" value="Na_Ca_ex"/>
    <property type="match status" value="2"/>
</dbReference>
<keyword evidence="2 5" id="KW-0812">Transmembrane</keyword>
<feature type="transmembrane region" description="Helical" evidence="5">
    <location>
        <begin position="102"/>
        <end position="123"/>
    </location>
</feature>
<evidence type="ECO:0000256" key="4">
    <source>
        <dbReference type="ARBA" id="ARBA00023136"/>
    </source>
</evidence>
<dbReference type="RefSeq" id="WP_380046653.1">
    <property type="nucleotide sequence ID" value="NZ_JBHLTC010000014.1"/>
</dbReference>
<comment type="caution">
    <text evidence="7">The sequence shown here is derived from an EMBL/GenBank/DDBJ whole genome shotgun (WGS) entry which is preliminary data.</text>
</comment>
<dbReference type="PANTHER" id="PTHR37958">
    <property type="entry name" value="SODIUM-POTASSIUM/PROTON ANTIPORTER CHAA"/>
    <property type="match status" value="1"/>
</dbReference>
<proteinExistence type="predicted"/>
<feature type="transmembrane region" description="Helical" evidence="5">
    <location>
        <begin position="285"/>
        <end position="304"/>
    </location>
</feature>
<keyword evidence="8" id="KW-1185">Reference proteome</keyword>
<evidence type="ECO:0000256" key="5">
    <source>
        <dbReference type="SAM" id="Phobius"/>
    </source>
</evidence>
<feature type="domain" description="Sodium/calcium exchanger membrane region" evidence="6">
    <location>
        <begin position="34"/>
        <end position="188"/>
    </location>
</feature>
<accession>A0ABV6QJP0</accession>
<evidence type="ECO:0000259" key="6">
    <source>
        <dbReference type="Pfam" id="PF01699"/>
    </source>
</evidence>
<sequence>MTSSVVQGLPRWSLAVPPFALLILAVSWGRDLGAVLLILVCAGLGAAVIAAVHHAEVVAHKVGEPFGTLILALAVTVIEVALIVTLMASGGDKAASLARDTVFAAVMITCNGIVGLALLVGALRHHIQDFRIRASSSALAVMTALVTLSLVLPTFTTSTPGPTFSSAQLAFAGVSSLVMYGVFVFVQTVRHRDYFLPVLADTPEVQRHRETPDRRQASTAPEQGEGLEVVERVVGDDESLEDDELHAPAPSRQTALISLGLLFLCLIAVVGLAKTVSPTLESAVAAAGAPVAVVGVAIALLVLLPETVAAVRAALRNRLQTSLNLALGSALASIGLTIPALAIASIWLDGPLVLGLGGKEMVLFALTVVVSMLTLSTGRATVLQGAVHLMLFSSFLFLAVSP</sequence>
<comment type="subcellular location">
    <subcellularLocation>
        <location evidence="1">Membrane</location>
        <topology evidence="1">Multi-pass membrane protein</topology>
    </subcellularLocation>
</comment>
<evidence type="ECO:0000313" key="8">
    <source>
        <dbReference type="Proteomes" id="UP001589890"/>
    </source>
</evidence>
<feature type="transmembrane region" description="Helical" evidence="5">
    <location>
        <begin position="66"/>
        <end position="90"/>
    </location>
</feature>
<feature type="transmembrane region" description="Helical" evidence="5">
    <location>
        <begin position="325"/>
        <end position="348"/>
    </location>
</feature>
<dbReference type="Proteomes" id="UP001589890">
    <property type="component" value="Unassembled WGS sequence"/>
</dbReference>
<feature type="transmembrane region" description="Helical" evidence="5">
    <location>
        <begin position="167"/>
        <end position="186"/>
    </location>
</feature>
<dbReference type="PANTHER" id="PTHR37958:SF1">
    <property type="entry name" value="SODIUM-POTASSIUM_PROTON ANTIPORTER CHAA"/>
    <property type="match status" value="1"/>
</dbReference>
<dbReference type="EMBL" id="JBHLTC010000014">
    <property type="protein sequence ID" value="MFC0624853.1"/>
    <property type="molecule type" value="Genomic_DNA"/>
</dbReference>
<feature type="transmembrane region" description="Helical" evidence="5">
    <location>
        <begin position="354"/>
        <end position="375"/>
    </location>
</feature>
<evidence type="ECO:0000256" key="1">
    <source>
        <dbReference type="ARBA" id="ARBA00004141"/>
    </source>
</evidence>
<evidence type="ECO:0000256" key="2">
    <source>
        <dbReference type="ARBA" id="ARBA00022692"/>
    </source>
</evidence>
<evidence type="ECO:0000256" key="3">
    <source>
        <dbReference type="ARBA" id="ARBA00022989"/>
    </source>
</evidence>
<feature type="domain" description="Sodium/calcium exchanger membrane region" evidence="6">
    <location>
        <begin position="258"/>
        <end position="399"/>
    </location>
</feature>
<dbReference type="InterPro" id="IPR004837">
    <property type="entry name" value="NaCa_Exmemb"/>
</dbReference>
<organism evidence="7 8">
    <name type="scientific">Kribbella deserti</name>
    <dbReference type="NCBI Taxonomy" id="1926257"/>
    <lineage>
        <taxon>Bacteria</taxon>
        <taxon>Bacillati</taxon>
        <taxon>Actinomycetota</taxon>
        <taxon>Actinomycetes</taxon>
        <taxon>Propionibacteriales</taxon>
        <taxon>Kribbellaceae</taxon>
        <taxon>Kribbella</taxon>
    </lineage>
</organism>
<keyword evidence="4 5" id="KW-0472">Membrane</keyword>
<name>A0ABV6QJP0_9ACTN</name>
<dbReference type="InterPro" id="IPR052946">
    <property type="entry name" value="Alkaline_pH_Ca-Antiporter"/>
</dbReference>
<feature type="transmembrane region" description="Helical" evidence="5">
    <location>
        <begin position="12"/>
        <end position="28"/>
    </location>
</feature>
<evidence type="ECO:0000313" key="7">
    <source>
        <dbReference type="EMBL" id="MFC0624853.1"/>
    </source>
</evidence>
<gene>
    <name evidence="7" type="ORF">ACFFGN_12320</name>
</gene>